<gene>
    <name evidence="3" type="ORF">FB554_2504</name>
</gene>
<organism evidence="3 4">
    <name type="scientific">Barrientosiimonas humi</name>
    <dbReference type="NCBI Taxonomy" id="999931"/>
    <lineage>
        <taxon>Bacteria</taxon>
        <taxon>Bacillati</taxon>
        <taxon>Actinomycetota</taxon>
        <taxon>Actinomycetes</taxon>
        <taxon>Micrococcales</taxon>
        <taxon>Dermacoccaceae</taxon>
        <taxon>Barrientosiimonas</taxon>
    </lineage>
</organism>
<evidence type="ECO:0000313" key="3">
    <source>
        <dbReference type="EMBL" id="TQL34336.1"/>
    </source>
</evidence>
<evidence type="ECO:0000256" key="2">
    <source>
        <dbReference type="ARBA" id="ARBA00023002"/>
    </source>
</evidence>
<dbReference type="GO" id="GO:0016020">
    <property type="term" value="C:membrane"/>
    <property type="evidence" value="ECO:0007669"/>
    <property type="project" value="TreeGrafter"/>
</dbReference>
<dbReference type="PRINTS" id="PR00081">
    <property type="entry name" value="GDHRDH"/>
</dbReference>
<dbReference type="AlphaFoldDB" id="A0A542XEW2"/>
<evidence type="ECO:0000313" key="4">
    <source>
        <dbReference type="Proteomes" id="UP000318336"/>
    </source>
</evidence>
<dbReference type="InterPro" id="IPR002347">
    <property type="entry name" value="SDR_fam"/>
</dbReference>
<name>A0A542XEW2_9MICO</name>
<dbReference type="SUPFAM" id="SSF51735">
    <property type="entry name" value="NAD(P)-binding Rossmann-fold domains"/>
    <property type="match status" value="1"/>
</dbReference>
<keyword evidence="4" id="KW-1185">Reference proteome</keyword>
<dbReference type="EMBL" id="VFOK01000001">
    <property type="protein sequence ID" value="TQL34336.1"/>
    <property type="molecule type" value="Genomic_DNA"/>
</dbReference>
<comment type="caution">
    <text evidence="3">The sequence shown here is derived from an EMBL/GenBank/DDBJ whole genome shotgun (WGS) entry which is preliminary data.</text>
</comment>
<evidence type="ECO:0000256" key="1">
    <source>
        <dbReference type="ARBA" id="ARBA00006484"/>
    </source>
</evidence>
<dbReference type="RefSeq" id="WP_142006536.1">
    <property type="nucleotide sequence ID" value="NZ_CAJTBP010000001.1"/>
</dbReference>
<protein>
    <submittedName>
        <fullName evidence="3">Short-subunit dehydrogenase</fullName>
    </submittedName>
</protein>
<dbReference type="PANTHER" id="PTHR44196">
    <property type="entry name" value="DEHYDROGENASE/REDUCTASE SDR FAMILY MEMBER 7B"/>
    <property type="match status" value="1"/>
</dbReference>
<dbReference type="Gene3D" id="3.40.50.720">
    <property type="entry name" value="NAD(P)-binding Rossmann-like Domain"/>
    <property type="match status" value="1"/>
</dbReference>
<proteinExistence type="inferred from homology"/>
<reference evidence="3 4" key="1">
    <citation type="submission" date="2019-06" db="EMBL/GenBank/DDBJ databases">
        <title>Sequencing the genomes of 1000 actinobacteria strains.</title>
        <authorList>
            <person name="Klenk H.-P."/>
        </authorList>
    </citation>
    <scope>NUCLEOTIDE SEQUENCE [LARGE SCALE GENOMIC DNA]</scope>
    <source>
        <strain evidence="3 4">DSM 24617</strain>
    </source>
</reference>
<dbReference type="OrthoDB" id="9797538at2"/>
<dbReference type="Proteomes" id="UP000318336">
    <property type="component" value="Unassembled WGS sequence"/>
</dbReference>
<keyword evidence="2" id="KW-0560">Oxidoreductase</keyword>
<dbReference type="Pfam" id="PF00106">
    <property type="entry name" value="adh_short"/>
    <property type="match status" value="1"/>
</dbReference>
<dbReference type="PANTHER" id="PTHR44196:SF1">
    <property type="entry name" value="DEHYDROGENASE_REDUCTASE SDR FAMILY MEMBER 7B"/>
    <property type="match status" value="1"/>
</dbReference>
<comment type="similarity">
    <text evidence="1">Belongs to the short-chain dehydrogenases/reductases (SDR) family.</text>
</comment>
<sequence length="248" mass="26288">MDLQHQVVWVVGASTGIGAALARELQARGAKVAITARSEQRLQEVSGGAMLSLAADVTDPAALDRVAERITAELGPVDILLMTAADPRPMDVTRWDRDAFAEVVNVSLVGASNAIGAVLPDMLRRRAGTIVGFIAPVAYRGFPAQEAYGAAKAGLRNLLEALDVDARPHGIRVTTVSPVGVRSFAGRSLPGIPQTIDPDTAARAVCDGLERERGEIAFPGRLATPVKLTRLAPRALWPVLAQRISRRP</sequence>
<dbReference type="InterPro" id="IPR036291">
    <property type="entry name" value="NAD(P)-bd_dom_sf"/>
</dbReference>
<dbReference type="GO" id="GO:0016491">
    <property type="term" value="F:oxidoreductase activity"/>
    <property type="evidence" value="ECO:0007669"/>
    <property type="project" value="UniProtKB-KW"/>
</dbReference>
<accession>A0A542XEW2</accession>